<organism evidence="1">
    <name type="scientific">Candidatus Nanosynbacter sp. TM7-074</name>
    <dbReference type="NCBI Taxonomy" id="3158573"/>
    <lineage>
        <taxon>Bacteria</taxon>
        <taxon>Candidatus Saccharimonadota</taxon>
        <taxon>Candidatus Saccharimonadia</taxon>
        <taxon>Candidatus Nanosynbacterales</taxon>
        <taxon>Candidatus Nanosynbacteraceae</taxon>
        <taxon>Candidatus Nanosynbacter</taxon>
    </lineage>
</organism>
<sequence length="183" mass="20730">MNDLPPITFANGDRVPAHARIAPSGVERIMFGENVDKPMARLSYARLGKKACFAGMLFRDAPSDYRAGTSMLEYFFEEVTPALGLEPGNTSVIRKPIIALLLAEYGLEPDVTSETWSHVGLLVQRDTISRNRPALHFIEGNESEFNDDRHRRYYDIIPNRELPYMYPLASPSRRVDIHTSYTP</sequence>
<name>A0AB39JAI0_9BACT</name>
<evidence type="ECO:0000313" key="1">
    <source>
        <dbReference type="EMBL" id="XDN89704.1"/>
    </source>
</evidence>
<reference evidence="1" key="1">
    <citation type="submission" date="2024-06" db="EMBL/GenBank/DDBJ databases">
        <authorList>
            <person name="Atkinson C."/>
            <person name="McLean J."/>
            <person name="Gallagher L."/>
            <person name="Bor B."/>
            <person name="Mougous J."/>
        </authorList>
    </citation>
    <scope>NUCLEOTIDE SEQUENCE</scope>
    <source>
        <strain evidence="1">TM7-074</strain>
    </source>
</reference>
<dbReference type="RefSeq" id="WP_369000277.1">
    <property type="nucleotide sequence ID" value="NZ_CP158487.1"/>
</dbReference>
<dbReference type="EMBL" id="CP158487">
    <property type="protein sequence ID" value="XDN89704.1"/>
    <property type="molecule type" value="Genomic_DNA"/>
</dbReference>
<dbReference type="AlphaFoldDB" id="A0AB39JAI0"/>
<accession>A0AB39JAI0</accession>
<gene>
    <name evidence="1" type="ORF">TM074_03300</name>
</gene>
<protein>
    <submittedName>
        <fullName evidence="1">Uncharacterized protein</fullName>
    </submittedName>
</protein>
<proteinExistence type="predicted"/>